<dbReference type="GO" id="GO:0006308">
    <property type="term" value="P:DNA catabolic process"/>
    <property type="evidence" value="ECO:0007669"/>
    <property type="project" value="UniProtKB-UniRule"/>
</dbReference>
<dbReference type="EMBL" id="JAVDXW010000001">
    <property type="protein sequence ID" value="MDR7302743.1"/>
    <property type="molecule type" value="Genomic_DNA"/>
</dbReference>
<dbReference type="PANTHER" id="PTHR30008:SF0">
    <property type="entry name" value="EXODEOXYRIBONUCLEASE 7 LARGE SUBUNIT"/>
    <property type="match status" value="1"/>
</dbReference>
<evidence type="ECO:0000256" key="2">
    <source>
        <dbReference type="ARBA" id="ARBA00022722"/>
    </source>
</evidence>
<accession>A0AAE4CQJ4</accession>
<dbReference type="InterPro" id="IPR003753">
    <property type="entry name" value="Exonuc_VII_L"/>
</dbReference>
<dbReference type="PANTHER" id="PTHR30008">
    <property type="entry name" value="EXODEOXYRIBONUCLEASE 7 LARGE SUBUNIT"/>
    <property type="match status" value="1"/>
</dbReference>
<comment type="subunit">
    <text evidence="5">Heterooligomer composed of large and small subunits.</text>
</comment>
<comment type="function">
    <text evidence="5">Bidirectionally degrades single-stranded DNA into large acid-insoluble oligonucleotides, which are then degraded further into small acid-soluble oligonucleotides.</text>
</comment>
<organism evidence="10 11">
    <name type="scientific">Haloactinomyces albus</name>
    <dbReference type="NCBI Taxonomy" id="1352928"/>
    <lineage>
        <taxon>Bacteria</taxon>
        <taxon>Bacillati</taxon>
        <taxon>Actinomycetota</taxon>
        <taxon>Actinomycetes</taxon>
        <taxon>Actinopolysporales</taxon>
        <taxon>Actinopolysporaceae</taxon>
        <taxon>Haloactinomyces</taxon>
    </lineage>
</organism>
<dbReference type="InterPro" id="IPR025824">
    <property type="entry name" value="OB-fold_nuc-bd_dom"/>
</dbReference>
<gene>
    <name evidence="5" type="primary">xseA</name>
    <name evidence="10" type="ORF">JOF55_002924</name>
</gene>
<reference evidence="10" key="1">
    <citation type="submission" date="2023-07" db="EMBL/GenBank/DDBJ databases">
        <title>Sequencing the genomes of 1000 actinobacteria strains.</title>
        <authorList>
            <person name="Klenk H.-P."/>
        </authorList>
    </citation>
    <scope>NUCLEOTIDE SEQUENCE</scope>
    <source>
        <strain evidence="10">DSM 45977</strain>
    </source>
</reference>
<feature type="domain" description="OB-fold nucleic acid binding" evidence="9">
    <location>
        <begin position="25"/>
        <end position="119"/>
    </location>
</feature>
<dbReference type="InterPro" id="IPR020579">
    <property type="entry name" value="Exonuc_VII_lsu_C"/>
</dbReference>
<evidence type="ECO:0000313" key="11">
    <source>
        <dbReference type="Proteomes" id="UP001180845"/>
    </source>
</evidence>
<dbReference type="GO" id="GO:0009318">
    <property type="term" value="C:exodeoxyribonuclease VII complex"/>
    <property type="evidence" value="ECO:0007669"/>
    <property type="project" value="UniProtKB-UniRule"/>
</dbReference>
<dbReference type="Pfam" id="PF13742">
    <property type="entry name" value="tRNA_anti_2"/>
    <property type="match status" value="1"/>
</dbReference>
<name>A0AAE4CQJ4_9ACTN</name>
<dbReference type="Pfam" id="PF02601">
    <property type="entry name" value="Exonuc_VII_L"/>
    <property type="match status" value="1"/>
</dbReference>
<evidence type="ECO:0000259" key="9">
    <source>
        <dbReference type="Pfam" id="PF13742"/>
    </source>
</evidence>
<comment type="subcellular location">
    <subcellularLocation>
        <location evidence="5 6">Cytoplasm</location>
    </subcellularLocation>
</comment>
<dbReference type="GO" id="GO:0008855">
    <property type="term" value="F:exodeoxyribonuclease VII activity"/>
    <property type="evidence" value="ECO:0007669"/>
    <property type="project" value="UniProtKB-UniRule"/>
</dbReference>
<evidence type="ECO:0000256" key="1">
    <source>
        <dbReference type="ARBA" id="ARBA00022490"/>
    </source>
</evidence>
<dbReference type="HAMAP" id="MF_00378">
    <property type="entry name" value="Exonuc_7_L"/>
    <property type="match status" value="1"/>
</dbReference>
<dbReference type="EC" id="3.1.11.6" evidence="5"/>
<comment type="similarity">
    <text evidence="5 6">Belongs to the XseA family.</text>
</comment>
<comment type="catalytic activity">
    <reaction evidence="5 6">
        <text>Exonucleolytic cleavage in either 5'- to 3'- or 3'- to 5'-direction to yield nucleoside 5'-phosphates.</text>
        <dbReference type="EC" id="3.1.11.6"/>
    </reaction>
</comment>
<feature type="compositionally biased region" description="Polar residues" evidence="7">
    <location>
        <begin position="10"/>
        <end position="19"/>
    </location>
</feature>
<evidence type="ECO:0000256" key="3">
    <source>
        <dbReference type="ARBA" id="ARBA00022801"/>
    </source>
</evidence>
<keyword evidence="3 5" id="KW-0378">Hydrolase</keyword>
<evidence type="ECO:0000256" key="5">
    <source>
        <dbReference type="HAMAP-Rule" id="MF_00378"/>
    </source>
</evidence>
<keyword evidence="4 5" id="KW-0269">Exonuclease</keyword>
<keyword evidence="11" id="KW-1185">Reference proteome</keyword>
<dbReference type="NCBIfam" id="TIGR00237">
    <property type="entry name" value="xseA"/>
    <property type="match status" value="1"/>
</dbReference>
<dbReference type="GO" id="GO:0005737">
    <property type="term" value="C:cytoplasm"/>
    <property type="evidence" value="ECO:0007669"/>
    <property type="project" value="UniProtKB-SubCell"/>
</dbReference>
<evidence type="ECO:0000313" key="10">
    <source>
        <dbReference type="EMBL" id="MDR7302743.1"/>
    </source>
</evidence>
<proteinExistence type="inferred from homology"/>
<feature type="region of interest" description="Disordered" evidence="7">
    <location>
        <begin position="417"/>
        <end position="438"/>
    </location>
</feature>
<evidence type="ECO:0000256" key="4">
    <source>
        <dbReference type="ARBA" id="ARBA00022839"/>
    </source>
</evidence>
<evidence type="ECO:0000259" key="8">
    <source>
        <dbReference type="Pfam" id="PF02601"/>
    </source>
</evidence>
<dbReference type="AlphaFoldDB" id="A0AAE4CQJ4"/>
<feature type="compositionally biased region" description="Polar residues" evidence="7">
    <location>
        <begin position="426"/>
        <end position="438"/>
    </location>
</feature>
<dbReference type="GO" id="GO:0003676">
    <property type="term" value="F:nucleic acid binding"/>
    <property type="evidence" value="ECO:0007669"/>
    <property type="project" value="InterPro"/>
</dbReference>
<dbReference type="Proteomes" id="UP001180845">
    <property type="component" value="Unassembled WGS sequence"/>
</dbReference>
<feature type="region of interest" description="Disordered" evidence="7">
    <location>
        <begin position="1"/>
        <end position="25"/>
    </location>
</feature>
<feature type="domain" description="Exonuclease VII large subunit C-terminal" evidence="8">
    <location>
        <begin position="142"/>
        <end position="344"/>
    </location>
</feature>
<protein>
    <recommendedName>
        <fullName evidence="5">Exodeoxyribonuclease 7 large subunit</fullName>
        <ecNumber evidence="5">3.1.11.6</ecNumber>
    </recommendedName>
    <alternativeName>
        <fullName evidence="5">Exodeoxyribonuclease VII large subunit</fullName>
        <shortName evidence="5">Exonuclease VII large subunit</shortName>
    </alternativeName>
</protein>
<evidence type="ECO:0000256" key="6">
    <source>
        <dbReference type="RuleBase" id="RU004355"/>
    </source>
</evidence>
<dbReference type="CDD" id="cd04489">
    <property type="entry name" value="ExoVII_LU_OBF"/>
    <property type="match status" value="1"/>
</dbReference>
<evidence type="ECO:0000256" key="7">
    <source>
        <dbReference type="SAM" id="MobiDB-lite"/>
    </source>
</evidence>
<keyword evidence="2 5" id="KW-0540">Nuclease</keyword>
<keyword evidence="1 5" id="KW-0963">Cytoplasm</keyword>
<sequence>MVSRIRNASRGESLTSPTSPEEPWPVRTVSRKIADWINRLGTIWVEGQITQISARPRAATAFLTLRDPSADVSLTLTCSSNLLREMDPPLTDGSRVVVHGKPSFYVGRGTLSLRVDEIRSVGIGELLARIERLRQLLKAEGLFDPARKRALPFLPNRIGLVTGRASAAEHDVLSNAQLRWPAVRFEVRNVAVQGSTAVPQILDALDELDRNPEVDVIVLARGGGSVEDLLAFSDETLCRAVSASGTPVVSAIGHEPDSPLLDHVADVRCSTPTGAGKRVVPDVAEETQRIHQFRDRARRALQGWVEHERRLLDSLRSRPALADPHGPLEHRAEQVGALRQRSQRAVLAELSAEQHRLATTRSRLTALGPAATLARGYAIVQRIGPHGSSVVRSVDEAAPGTRLRVRVTDGSVYAVVPHNQQDEESGGSQTAGESSAAP</sequence>
<comment type="caution">
    <text evidence="10">The sequence shown here is derived from an EMBL/GenBank/DDBJ whole genome shotgun (WGS) entry which is preliminary data.</text>
</comment>